<keyword evidence="1" id="KW-1133">Transmembrane helix</keyword>
<evidence type="ECO:0000256" key="1">
    <source>
        <dbReference type="SAM" id="Phobius"/>
    </source>
</evidence>
<dbReference type="EMBL" id="PUIA01000040">
    <property type="protein sequence ID" value="PQO30034.1"/>
    <property type="molecule type" value="Genomic_DNA"/>
</dbReference>
<comment type="caution">
    <text evidence="2">The sequence shown here is derived from an EMBL/GenBank/DDBJ whole genome shotgun (WGS) entry which is preliminary data.</text>
</comment>
<accession>A0A2S8FDN4</accession>
<reference evidence="2 3" key="1">
    <citation type="submission" date="2018-02" db="EMBL/GenBank/DDBJ databases">
        <title>Comparative genomes isolates from brazilian mangrove.</title>
        <authorList>
            <person name="Araujo J.E."/>
            <person name="Taketani R.G."/>
            <person name="Silva M.C.P."/>
            <person name="Loureco M.V."/>
            <person name="Andreote F.D."/>
        </authorList>
    </citation>
    <scope>NUCLEOTIDE SEQUENCE [LARGE SCALE GENOMIC DNA]</scope>
    <source>
        <strain evidence="2 3">HEX-2 MGV</strain>
    </source>
</reference>
<feature type="transmembrane region" description="Helical" evidence="1">
    <location>
        <begin position="19"/>
        <end position="36"/>
    </location>
</feature>
<evidence type="ECO:0000313" key="3">
    <source>
        <dbReference type="Proteomes" id="UP000240009"/>
    </source>
</evidence>
<dbReference type="AlphaFoldDB" id="A0A2S8FDN4"/>
<proteinExistence type="predicted"/>
<gene>
    <name evidence="2" type="ORF">C5Y96_15080</name>
</gene>
<keyword evidence="1" id="KW-0472">Membrane</keyword>
<dbReference type="Proteomes" id="UP000240009">
    <property type="component" value="Unassembled WGS sequence"/>
</dbReference>
<sequence>MLRCLQGVRFHLSDNISPVRAFLVIFYAVLVVGGLLQTDFSLSGKLTSPHSHDSGLAEVAEIEAESKVETQLSTLTPNWTIPTFEVTSTFVLSDFPAVTVTRQHTVSCLRGPPVA</sequence>
<evidence type="ECO:0000313" key="2">
    <source>
        <dbReference type="EMBL" id="PQO30034.1"/>
    </source>
</evidence>
<name>A0A2S8FDN4_9BACT</name>
<protein>
    <submittedName>
        <fullName evidence="2">Uncharacterized protein</fullName>
    </submittedName>
</protein>
<organism evidence="2 3">
    <name type="scientific">Blastopirellula marina</name>
    <dbReference type="NCBI Taxonomy" id="124"/>
    <lineage>
        <taxon>Bacteria</taxon>
        <taxon>Pseudomonadati</taxon>
        <taxon>Planctomycetota</taxon>
        <taxon>Planctomycetia</taxon>
        <taxon>Pirellulales</taxon>
        <taxon>Pirellulaceae</taxon>
        <taxon>Blastopirellula</taxon>
    </lineage>
</organism>
<keyword evidence="1" id="KW-0812">Transmembrane</keyword>